<dbReference type="Gene3D" id="1.10.3210.10">
    <property type="entry name" value="Hypothetical protein af1432"/>
    <property type="match status" value="1"/>
</dbReference>
<dbReference type="SUPFAM" id="SSF109604">
    <property type="entry name" value="HD-domain/PDEase-like"/>
    <property type="match status" value="1"/>
</dbReference>
<sequence length="417" mass="46385">MLHHHTVLDSVALTYQPVWNRRRQLAAVRLNVLTVHHESVDAQHLMQNLGGDWPAAAPLLILSFTSAALLEQALNTEPVHHTWIEVPGAWFTTPEGMARLAVAIRRGHQLLRHAPLADVRREVIAPLDVRSLLCPSAEEALEALRSRPVDGASPVVRRTPIVPGQLYEGVCSHALATHCLDEAEAWGLAGWPEDDVLHTWRHQPMACDASVIAQIRQAIDRDSSLDQIERFVRQDPVLAYRLLLLVNSAAYGLKHEIDSLRHAIMMLGFTALGAWLSTQLPGSDTDAALHPIRYAQVMRARLAQHLLDPSSEENLRAEVYLAALFAQLDRLEQQPLGDLLNKLPLSGRIYDALLRQDGPYHPLLDIARAQGEFDRPHQLPSICEQHDMGLEVVNRGLIRMLATSRDHGGAPEPAHRA</sequence>
<dbReference type="Pfam" id="PF08668">
    <property type="entry name" value="HDOD"/>
    <property type="match status" value="1"/>
</dbReference>
<dbReference type="Proteomes" id="UP000545507">
    <property type="component" value="Unassembled WGS sequence"/>
</dbReference>
<dbReference type="PANTHER" id="PTHR33525">
    <property type="match status" value="1"/>
</dbReference>
<dbReference type="PANTHER" id="PTHR33525:SF4">
    <property type="entry name" value="CYCLIC DI-GMP PHOSPHODIESTERASE CDGJ"/>
    <property type="match status" value="1"/>
</dbReference>
<dbReference type="RefSeq" id="WP_177133059.1">
    <property type="nucleotide sequence ID" value="NZ_VYGV01000003.1"/>
</dbReference>
<comment type="caution">
    <text evidence="2">The sequence shown here is derived from an EMBL/GenBank/DDBJ whole genome shotgun (WGS) entry which is preliminary data.</text>
</comment>
<dbReference type="PROSITE" id="PS51833">
    <property type="entry name" value="HDOD"/>
    <property type="match status" value="1"/>
</dbReference>
<proteinExistence type="predicted"/>
<feature type="domain" description="HDOD" evidence="1">
    <location>
        <begin position="205"/>
        <end position="389"/>
    </location>
</feature>
<reference evidence="2 3" key="1">
    <citation type="submission" date="2019-09" db="EMBL/GenBank/DDBJ databases">
        <title>Hydrogenophaga aromatica sp. nov., isolated from a para-xylene-degrading enrichment culture.</title>
        <authorList>
            <person name="Tancsics A."/>
            <person name="Banerjee S."/>
        </authorList>
    </citation>
    <scope>NUCLEOTIDE SEQUENCE [LARGE SCALE GENOMIC DNA]</scope>
    <source>
        <strain evidence="2 3">D2P1</strain>
    </source>
</reference>
<protein>
    <submittedName>
        <fullName evidence="2">HDOD domain-containing protein</fullName>
    </submittedName>
</protein>
<keyword evidence="3" id="KW-1185">Reference proteome</keyword>
<accession>A0A7Y8KW56</accession>
<dbReference type="AlphaFoldDB" id="A0A7Y8KW56"/>
<gene>
    <name evidence="2" type="ORF">F3K02_02735</name>
</gene>
<organism evidence="2 3">
    <name type="scientific">Hydrogenophaga aromaticivorans</name>
    <dbReference type="NCBI Taxonomy" id="2610898"/>
    <lineage>
        <taxon>Bacteria</taxon>
        <taxon>Pseudomonadati</taxon>
        <taxon>Pseudomonadota</taxon>
        <taxon>Betaproteobacteria</taxon>
        <taxon>Burkholderiales</taxon>
        <taxon>Comamonadaceae</taxon>
        <taxon>Hydrogenophaga</taxon>
    </lineage>
</organism>
<evidence type="ECO:0000313" key="2">
    <source>
        <dbReference type="EMBL" id="NWF44172.1"/>
    </source>
</evidence>
<dbReference type="InterPro" id="IPR013976">
    <property type="entry name" value="HDOD"/>
</dbReference>
<evidence type="ECO:0000259" key="1">
    <source>
        <dbReference type="PROSITE" id="PS51833"/>
    </source>
</evidence>
<dbReference type="EMBL" id="VYGV01000003">
    <property type="protein sequence ID" value="NWF44172.1"/>
    <property type="molecule type" value="Genomic_DNA"/>
</dbReference>
<dbReference type="InterPro" id="IPR052340">
    <property type="entry name" value="RNase_Y/CdgJ"/>
</dbReference>
<evidence type="ECO:0000313" key="3">
    <source>
        <dbReference type="Proteomes" id="UP000545507"/>
    </source>
</evidence>
<name>A0A7Y8KW56_9BURK</name>